<accession>A0A345HBM6</accession>
<keyword evidence="6" id="KW-1185">Reference proteome</keyword>
<dbReference type="RefSeq" id="WP_114677745.1">
    <property type="nucleotide sequence ID" value="NZ_CP031188.1"/>
</dbReference>
<evidence type="ECO:0000313" key="5">
    <source>
        <dbReference type="EMBL" id="AXG73986.1"/>
    </source>
</evidence>
<dbReference type="KEGG" id="fat:DVK85_06905"/>
<dbReference type="SMART" id="SM00342">
    <property type="entry name" value="HTH_ARAC"/>
    <property type="match status" value="1"/>
</dbReference>
<dbReference type="PANTHER" id="PTHR43280">
    <property type="entry name" value="ARAC-FAMILY TRANSCRIPTIONAL REGULATOR"/>
    <property type="match status" value="1"/>
</dbReference>
<evidence type="ECO:0000313" key="6">
    <source>
        <dbReference type="Proteomes" id="UP000253951"/>
    </source>
</evidence>
<protein>
    <submittedName>
        <fullName evidence="5">Helix-turn-helix domain-containing protein</fullName>
    </submittedName>
</protein>
<dbReference type="OrthoDB" id="2585681at2"/>
<dbReference type="InterPro" id="IPR003313">
    <property type="entry name" value="AraC-bd"/>
</dbReference>
<dbReference type="Gene3D" id="1.10.10.60">
    <property type="entry name" value="Homeodomain-like"/>
    <property type="match status" value="1"/>
</dbReference>
<reference evidence="5 6" key="1">
    <citation type="submission" date="2018-07" db="EMBL/GenBank/DDBJ databases">
        <title>Complete genome sequence of Flavobacterium arcticum type strain SM1502T.</title>
        <authorList>
            <person name="Li Y."/>
            <person name="Li D.-D."/>
        </authorList>
    </citation>
    <scope>NUCLEOTIDE SEQUENCE [LARGE SCALE GENOMIC DNA]</scope>
    <source>
        <strain evidence="5 6">SM1502</strain>
    </source>
</reference>
<organism evidence="5 6">
    <name type="scientific">Flavobacterium arcticum</name>
    <dbReference type="NCBI Taxonomy" id="1784713"/>
    <lineage>
        <taxon>Bacteria</taxon>
        <taxon>Pseudomonadati</taxon>
        <taxon>Bacteroidota</taxon>
        <taxon>Flavobacteriia</taxon>
        <taxon>Flavobacteriales</taxon>
        <taxon>Flavobacteriaceae</taxon>
        <taxon>Flavobacterium</taxon>
    </lineage>
</organism>
<keyword evidence="3" id="KW-0804">Transcription</keyword>
<dbReference type="InterPro" id="IPR018060">
    <property type="entry name" value="HTH_AraC"/>
</dbReference>
<evidence type="ECO:0000256" key="3">
    <source>
        <dbReference type="ARBA" id="ARBA00023163"/>
    </source>
</evidence>
<evidence type="ECO:0000256" key="1">
    <source>
        <dbReference type="ARBA" id="ARBA00023015"/>
    </source>
</evidence>
<dbReference type="SUPFAM" id="SSF46689">
    <property type="entry name" value="Homeodomain-like"/>
    <property type="match status" value="1"/>
</dbReference>
<dbReference type="Proteomes" id="UP000253951">
    <property type="component" value="Chromosome"/>
</dbReference>
<dbReference type="SUPFAM" id="SSF51215">
    <property type="entry name" value="Regulatory protein AraC"/>
    <property type="match status" value="1"/>
</dbReference>
<dbReference type="PANTHER" id="PTHR43280:SF32">
    <property type="entry name" value="TRANSCRIPTIONAL REGULATORY PROTEIN"/>
    <property type="match status" value="1"/>
</dbReference>
<keyword evidence="1" id="KW-0805">Transcription regulation</keyword>
<dbReference type="PROSITE" id="PS01124">
    <property type="entry name" value="HTH_ARAC_FAMILY_2"/>
    <property type="match status" value="1"/>
</dbReference>
<dbReference type="GO" id="GO:0003700">
    <property type="term" value="F:DNA-binding transcription factor activity"/>
    <property type="evidence" value="ECO:0007669"/>
    <property type="project" value="InterPro"/>
</dbReference>
<evidence type="ECO:0000256" key="2">
    <source>
        <dbReference type="ARBA" id="ARBA00023125"/>
    </source>
</evidence>
<sequence>MNNKDVDVNAVQLPQHDKPLVIEPLDYSNPYDYHKPHRHDYFEIILVKNGKGRQFIDFQEYNMLGEQLYAIYPGQIHLMYRNTATGLLIQFRKDIFKFLQPLKHYQLYFPEQVFNLDTENFNHLYDVTERMMRLLENKELTPFAHHKIYSYLQIILISLPELHDAKSAMLKTNIVTEFLSLLPQHIKTQRKVSDYCNLMECSTEKLNDACKASLGKTPLKLIHEELILEIRRLMLLNKLSLKEIAFELNFDSQANFSNFIKSQSKLTPSELQATTLEIYK</sequence>
<dbReference type="Pfam" id="PF02311">
    <property type="entry name" value="AraC_binding"/>
    <property type="match status" value="1"/>
</dbReference>
<gene>
    <name evidence="5" type="ORF">DVK85_06905</name>
</gene>
<dbReference type="InterPro" id="IPR009057">
    <property type="entry name" value="Homeodomain-like_sf"/>
</dbReference>
<evidence type="ECO:0000259" key="4">
    <source>
        <dbReference type="PROSITE" id="PS01124"/>
    </source>
</evidence>
<dbReference type="GO" id="GO:0043565">
    <property type="term" value="F:sequence-specific DNA binding"/>
    <property type="evidence" value="ECO:0007669"/>
    <property type="project" value="InterPro"/>
</dbReference>
<dbReference type="Pfam" id="PF12833">
    <property type="entry name" value="HTH_18"/>
    <property type="match status" value="1"/>
</dbReference>
<dbReference type="EMBL" id="CP031188">
    <property type="protein sequence ID" value="AXG73986.1"/>
    <property type="molecule type" value="Genomic_DNA"/>
</dbReference>
<dbReference type="InterPro" id="IPR037923">
    <property type="entry name" value="HTH-like"/>
</dbReference>
<name>A0A345HBM6_9FLAO</name>
<feature type="domain" description="HTH araC/xylS-type" evidence="4">
    <location>
        <begin position="176"/>
        <end position="274"/>
    </location>
</feature>
<dbReference type="AlphaFoldDB" id="A0A345HBM6"/>
<proteinExistence type="predicted"/>
<keyword evidence="2" id="KW-0238">DNA-binding</keyword>